<dbReference type="GO" id="GO:0000785">
    <property type="term" value="C:chromatin"/>
    <property type="evidence" value="ECO:0007669"/>
    <property type="project" value="TreeGrafter"/>
</dbReference>
<proteinExistence type="predicted"/>
<dbReference type="Proteomes" id="UP000019375">
    <property type="component" value="Unassembled WGS sequence"/>
</dbReference>
<dbReference type="SUPFAM" id="SSF57667">
    <property type="entry name" value="beta-beta-alpha zinc fingers"/>
    <property type="match status" value="1"/>
</dbReference>
<dbReference type="GO" id="GO:0008270">
    <property type="term" value="F:zinc ion binding"/>
    <property type="evidence" value="ECO:0007669"/>
    <property type="project" value="UniProtKB-KW"/>
</dbReference>
<keyword evidence="2" id="KW-0479">Metal-binding</keyword>
<dbReference type="FunFam" id="3.30.160.60:FF:002343">
    <property type="entry name" value="Zinc finger protein 33A"/>
    <property type="match status" value="1"/>
</dbReference>
<keyword evidence="11" id="KW-1185">Reference proteome</keyword>
<evidence type="ECO:0000256" key="2">
    <source>
        <dbReference type="ARBA" id="ARBA00022723"/>
    </source>
</evidence>
<keyword evidence="5" id="KW-0862">Zinc</keyword>
<evidence type="ECO:0000256" key="1">
    <source>
        <dbReference type="ARBA" id="ARBA00004123"/>
    </source>
</evidence>
<dbReference type="AlphaFoldDB" id="A0A8J2X8H2"/>
<dbReference type="OrthoDB" id="10018191at2759"/>
<evidence type="ECO:0000256" key="5">
    <source>
        <dbReference type="ARBA" id="ARBA00022833"/>
    </source>
</evidence>
<feature type="domain" description="C2H2-type" evidence="9">
    <location>
        <begin position="30"/>
        <end position="57"/>
    </location>
</feature>
<name>A0A8J2X8H2_ZYGB2</name>
<comment type="subcellular location">
    <subcellularLocation>
        <location evidence="1">Nucleus</location>
    </subcellularLocation>
</comment>
<dbReference type="PROSITE" id="PS00028">
    <property type="entry name" value="ZINC_FINGER_C2H2_1"/>
    <property type="match status" value="2"/>
</dbReference>
<evidence type="ECO:0000256" key="6">
    <source>
        <dbReference type="ARBA" id="ARBA00023242"/>
    </source>
</evidence>
<dbReference type="GO" id="GO:0000981">
    <property type="term" value="F:DNA-binding transcription factor activity, RNA polymerase II-specific"/>
    <property type="evidence" value="ECO:0007669"/>
    <property type="project" value="InterPro"/>
</dbReference>
<dbReference type="GO" id="GO:0000978">
    <property type="term" value="F:RNA polymerase II cis-regulatory region sequence-specific DNA binding"/>
    <property type="evidence" value="ECO:0007669"/>
    <property type="project" value="InterPro"/>
</dbReference>
<evidence type="ECO:0000256" key="8">
    <source>
        <dbReference type="SAM" id="MobiDB-lite"/>
    </source>
</evidence>
<accession>A0A8J2X8H2</accession>
<feature type="domain" description="C2H2-type" evidence="9">
    <location>
        <begin position="58"/>
        <end position="86"/>
    </location>
</feature>
<feature type="region of interest" description="Disordered" evidence="8">
    <location>
        <begin position="307"/>
        <end position="339"/>
    </location>
</feature>
<feature type="region of interest" description="Disordered" evidence="8">
    <location>
        <begin position="163"/>
        <end position="182"/>
    </location>
</feature>
<dbReference type="InterPro" id="IPR051059">
    <property type="entry name" value="VerF-like"/>
</dbReference>
<evidence type="ECO:0000313" key="11">
    <source>
        <dbReference type="Proteomes" id="UP000019375"/>
    </source>
</evidence>
<dbReference type="InterPro" id="IPR036236">
    <property type="entry name" value="Znf_C2H2_sf"/>
</dbReference>
<dbReference type="PANTHER" id="PTHR40626:SF28">
    <property type="entry name" value="REGULATORY PROTEIN ADR1"/>
    <property type="match status" value="1"/>
</dbReference>
<protein>
    <submittedName>
        <fullName evidence="10">BN860_14070g1_1</fullName>
    </submittedName>
</protein>
<organism evidence="10 11">
    <name type="scientific">Zygosaccharomyces bailii (strain CLIB 213 / ATCC 58445 / CBS 680 / BCRC 21525 / NBRC 1098 / NCYC 1416 / NRRL Y-2227)</name>
    <dbReference type="NCBI Taxonomy" id="1333698"/>
    <lineage>
        <taxon>Eukaryota</taxon>
        <taxon>Fungi</taxon>
        <taxon>Dikarya</taxon>
        <taxon>Ascomycota</taxon>
        <taxon>Saccharomycotina</taxon>
        <taxon>Saccharomycetes</taxon>
        <taxon>Saccharomycetales</taxon>
        <taxon>Saccharomycetaceae</taxon>
        <taxon>Zygosaccharomyces</taxon>
    </lineage>
</organism>
<feature type="compositionally biased region" description="Low complexity" evidence="8">
    <location>
        <begin position="316"/>
        <end position="335"/>
    </location>
</feature>
<reference evidence="11" key="1">
    <citation type="journal article" date="2013" name="Genome Announc.">
        <title>Genome sequence of the food spoilage yeast Zygosaccharomyces bailii CLIB 213(T).</title>
        <authorList>
            <person name="Galeote V."/>
            <person name="Bigey F."/>
            <person name="Devillers H."/>
            <person name="Neuveglise C."/>
            <person name="Dequin S."/>
        </authorList>
    </citation>
    <scope>NUCLEOTIDE SEQUENCE [LARGE SCALE GENOMIC DNA]</scope>
    <source>
        <strain evidence="11">CLIB 213 / ATCC 58445 / CBS 680 / CCRC 21525 / NBRC 1098 / NCYC 1416 / NRRL Y-2227</strain>
    </source>
</reference>
<keyword evidence="3" id="KW-0677">Repeat</keyword>
<dbReference type="Gene3D" id="3.30.160.60">
    <property type="entry name" value="Classic Zinc Finger"/>
    <property type="match status" value="2"/>
</dbReference>
<dbReference type="InterPro" id="IPR013087">
    <property type="entry name" value="Znf_C2H2_type"/>
</dbReference>
<feature type="compositionally biased region" description="Low complexity" evidence="8">
    <location>
        <begin position="247"/>
        <end position="266"/>
    </location>
</feature>
<evidence type="ECO:0000259" key="9">
    <source>
        <dbReference type="PROSITE" id="PS50157"/>
    </source>
</evidence>
<evidence type="ECO:0000256" key="3">
    <source>
        <dbReference type="ARBA" id="ARBA00022737"/>
    </source>
</evidence>
<dbReference type="PANTHER" id="PTHR40626">
    <property type="entry name" value="MIP31509P"/>
    <property type="match status" value="1"/>
</dbReference>
<dbReference type="SMART" id="SM00355">
    <property type="entry name" value="ZnF_C2H2"/>
    <property type="match status" value="2"/>
</dbReference>
<feature type="region of interest" description="Disordered" evidence="8">
    <location>
        <begin position="1"/>
        <end position="21"/>
    </location>
</feature>
<gene>
    <name evidence="10" type="ORF">BN860_14070g</name>
</gene>
<dbReference type="Pfam" id="PF00096">
    <property type="entry name" value="zf-C2H2"/>
    <property type="match status" value="1"/>
</dbReference>
<keyword evidence="4 7" id="KW-0863">Zinc-finger</keyword>
<dbReference type="PROSITE" id="PS50157">
    <property type="entry name" value="ZINC_FINGER_C2H2_2"/>
    <property type="match status" value="2"/>
</dbReference>
<evidence type="ECO:0000256" key="4">
    <source>
        <dbReference type="ARBA" id="ARBA00022771"/>
    </source>
</evidence>
<evidence type="ECO:0000256" key="7">
    <source>
        <dbReference type="PROSITE-ProRule" id="PRU00042"/>
    </source>
</evidence>
<dbReference type="GO" id="GO:0005634">
    <property type="term" value="C:nucleus"/>
    <property type="evidence" value="ECO:0007669"/>
    <property type="project" value="UniProtKB-SubCell"/>
</dbReference>
<sequence>MSSRSNKQLNRLPENLRLHGRTPSGKPRLFVCQVCTRAFARQEHLTRHERSHTKEKPYCCGICNRKFSRRDLLLRHAQKIHGGNYGDTIIKQEEHRVGKRRRNGGQAASAVAANAAAAAAAAAVEVAKGSVDGTAESPACSMGAPAGVGAAKLAKQQRRASYSAQSENYVAPRQNEQRHRADRVQFSTPELLPIDAGPALEQPSDSFALDLGANFNLLDTNNWVYDYNNQTATSGSGTEAGLTPGESPTNTSSNSDSNSNSNTTFSAGTGRLRSGTAGVRLKKSWSINHEDGELHVKSLFKSRNNSVPVNTRPFVDSPASGPASGPASDPASGPDESNEWFQTSARSLTSSVAPLQTQLDVAGNTVLPEQLVNLQFDETAGDLTGFTRDVHSIFDRFLQDQETDVYSIPFTGSEHALQDAIAATSTSASAGIDPNDNYTFYGLDYLTAANILRASPSVKEDEADLPTSKLFTSELREMCLKALKYYNTHCSGSGVGSAVGSDPIFFTKDLILPSCTELNGYLSFFQEYFNPHTAFFHPDFFQLDMAALKNYINEGTEGDASDYDYLQYSNIACLPLLVATVGSIYKPGCNSKTMELYEISRRVLHVYLEKRRKQQQRQQNDRRRVWLVQSLTLSIIFALFADYLERMDSEMIKKQVSAICSIIKTNFLDVISADTSHLSGPGLHFKNSCDYVYFESKIRCTMTVYKICQFLKIFYRVNSKLFFNEGDLDPVFIPDDEFTWNNASLISPSKCVSKKYNVDYQKFYHSFTFNDQGMQSIPECLTTVMLYYEFNASNFSTFHVFLTRIDTKKLERNMIQQPSDELSKFSVSHEVLNNDGITLRNCLMSIVFLTKVDVAFGSKIWKGQLRELFTSFLNPSVINVLSKGSYSLLTDFLVALNFSIKNVAHFLALNETCTAIELDTTKVSLFSCQGFYCNFLILIKFILDFESTPNFKLLCIFTELKKLANNLLIPKFSNLYPLEFAKFEDVSSTNGYLQQHQNDMTAHFSTINVDKLEKLINNVLVHAFNDASFLNMSEQPTNEFSFNNNYPTYFPYASNPVAAFPGNSSQESPKQLGISSFQDDAVHFSSHWRQQFSSASTDAEFLPSKSSVDLLRYHNNSSRSGNARQGFAERYQLSDKYIVIAKCFFMHVRETYAHCHIFKKMVNDFKLLEDCVDEVRQKFAVSKMNEDQSNHSSIMKSASNSNVSISNSHNSGDLLGNFLQTQV</sequence>
<evidence type="ECO:0000313" key="10">
    <source>
        <dbReference type="EMBL" id="CDF87769.1"/>
    </source>
</evidence>
<dbReference type="EMBL" id="HG316454">
    <property type="protein sequence ID" value="CDF87769.1"/>
    <property type="molecule type" value="Genomic_DNA"/>
</dbReference>
<keyword evidence="6" id="KW-0539">Nucleus</keyword>
<feature type="region of interest" description="Disordered" evidence="8">
    <location>
        <begin position="235"/>
        <end position="275"/>
    </location>
</feature>